<accession>A0A1F5YGS3</accession>
<proteinExistence type="predicted"/>
<evidence type="ECO:0000313" key="2">
    <source>
        <dbReference type="Proteomes" id="UP000177396"/>
    </source>
</evidence>
<gene>
    <name evidence="1" type="ORF">A2153_01620</name>
</gene>
<comment type="caution">
    <text evidence="1">The sequence shown here is derived from an EMBL/GenBank/DDBJ whole genome shotgun (WGS) entry which is preliminary data.</text>
</comment>
<sequence>MTNRIESPIFNLLSETARLTEFPITITSKFHKKEGVMTRRTIETDPRTTVCREVPMAGDKLIAVNSEHVLIWTCGQGDGVMMTTSDVSEIRPLSALMIRMEPFPEQVPSDLIFDQPGRVFLIHVGRSDEAELQTIQKRAQVKNLIHIFPGSPDNPDDPDAWRYDQWEVGYDREGATLLIFPGSGDEYSSYHIQYR</sequence>
<name>A0A1F5YGS3_9BACT</name>
<evidence type="ECO:0000313" key="1">
    <source>
        <dbReference type="EMBL" id="OGF99349.1"/>
    </source>
</evidence>
<dbReference type="Proteomes" id="UP000177396">
    <property type="component" value="Unassembled WGS sequence"/>
</dbReference>
<reference evidence="1 2" key="1">
    <citation type="journal article" date="2016" name="Nat. Commun.">
        <title>Thousands of microbial genomes shed light on interconnected biogeochemical processes in an aquifer system.</title>
        <authorList>
            <person name="Anantharaman K."/>
            <person name="Brown C.T."/>
            <person name="Hug L.A."/>
            <person name="Sharon I."/>
            <person name="Castelle C.J."/>
            <person name="Probst A.J."/>
            <person name="Thomas B.C."/>
            <person name="Singh A."/>
            <person name="Wilkins M.J."/>
            <person name="Karaoz U."/>
            <person name="Brodie E.L."/>
            <person name="Williams K.H."/>
            <person name="Hubbard S.S."/>
            <person name="Banfield J.F."/>
        </authorList>
    </citation>
    <scope>NUCLEOTIDE SEQUENCE [LARGE SCALE GENOMIC DNA]</scope>
</reference>
<protein>
    <submittedName>
        <fullName evidence="1">Uncharacterized protein</fullName>
    </submittedName>
</protein>
<organism evidence="1 2">
    <name type="scientific">Candidatus Gottesmanbacteria bacterium RBG_16_38_7b</name>
    <dbReference type="NCBI Taxonomy" id="1798372"/>
    <lineage>
        <taxon>Bacteria</taxon>
        <taxon>Candidatus Gottesmaniibacteriota</taxon>
    </lineage>
</organism>
<dbReference type="AlphaFoldDB" id="A0A1F5YGS3"/>
<dbReference type="EMBL" id="MFJB01000066">
    <property type="protein sequence ID" value="OGF99349.1"/>
    <property type="molecule type" value="Genomic_DNA"/>
</dbReference>